<keyword evidence="2" id="KW-0812">Transmembrane</keyword>
<name>A0A1H8SU53_9GAMM</name>
<evidence type="ECO:0000259" key="3">
    <source>
        <dbReference type="Pfam" id="PF06181"/>
    </source>
</evidence>
<evidence type="ECO:0000313" key="4">
    <source>
        <dbReference type="EMBL" id="SEO82117.1"/>
    </source>
</evidence>
<dbReference type="SUPFAM" id="SSF46626">
    <property type="entry name" value="Cytochrome c"/>
    <property type="match status" value="1"/>
</dbReference>
<dbReference type="STRING" id="406100.SAMN04488052_103198"/>
<sequence length="393" mass="44085">MESHIHTWLELLVRWAHFITGIAWIGASFYFNWLENHLDRAAQRNRDNIAGHLWAVHGGGFYYLEKFKVAPDKLPETLHWFKWEAYMTWVSGFVLLVLVYYMGAESYLIDSRVADLSVPVAIGIGIATLVLSWVVYDQLCKSPLGDRPALLAGVIAVLLVLLSFAMTQIYGGRGAFIHVGAAIGTIMVANVFFVIIPNQRDLVDAMKEGRAPDGAKGKAGLTRSRHNNYLTLPVLFIMISNHYPGTYAHEWNWVVLALIMAGGVAIRHYFNVRHLPEKKVWILPVGFVLLLGAFFLTMPEQRTAPDTDDSVEVDGPVETDVVWEIAENHCLACHAVDASSGGIAFEDEEDLERQARSIARAVGNHSMPPGNPTDMSEEERAKVERWYRDLQEQ</sequence>
<feature type="transmembrane region" description="Helical" evidence="2">
    <location>
        <begin position="251"/>
        <end position="269"/>
    </location>
</feature>
<dbReference type="RefSeq" id="WP_091642455.1">
    <property type="nucleotide sequence ID" value="NZ_FOEG01000003.1"/>
</dbReference>
<dbReference type="InterPro" id="IPR036909">
    <property type="entry name" value="Cyt_c-like_dom_sf"/>
</dbReference>
<dbReference type="OrthoDB" id="9787495at2"/>
<feature type="transmembrane region" description="Helical" evidence="2">
    <location>
        <begin position="176"/>
        <end position="196"/>
    </location>
</feature>
<evidence type="ECO:0000313" key="5">
    <source>
        <dbReference type="Proteomes" id="UP000199657"/>
    </source>
</evidence>
<dbReference type="AlphaFoldDB" id="A0A1H8SU53"/>
<keyword evidence="5" id="KW-1185">Reference proteome</keyword>
<dbReference type="Proteomes" id="UP000199657">
    <property type="component" value="Unassembled WGS sequence"/>
</dbReference>
<dbReference type="GO" id="GO:0009055">
    <property type="term" value="F:electron transfer activity"/>
    <property type="evidence" value="ECO:0007669"/>
    <property type="project" value="InterPro"/>
</dbReference>
<feature type="region of interest" description="Disordered" evidence="1">
    <location>
        <begin position="360"/>
        <end position="382"/>
    </location>
</feature>
<feature type="transmembrane region" description="Helical" evidence="2">
    <location>
        <begin position="116"/>
        <end position="136"/>
    </location>
</feature>
<evidence type="ECO:0000256" key="2">
    <source>
        <dbReference type="SAM" id="Phobius"/>
    </source>
</evidence>
<feature type="transmembrane region" description="Helical" evidence="2">
    <location>
        <begin position="86"/>
        <end position="104"/>
    </location>
</feature>
<feature type="transmembrane region" description="Helical" evidence="2">
    <location>
        <begin position="12"/>
        <end position="34"/>
    </location>
</feature>
<evidence type="ECO:0000256" key="1">
    <source>
        <dbReference type="SAM" id="MobiDB-lite"/>
    </source>
</evidence>
<keyword evidence="2" id="KW-0472">Membrane</keyword>
<feature type="domain" description="Urate oxidase N-terminal" evidence="3">
    <location>
        <begin position="4"/>
        <end position="295"/>
    </location>
</feature>
<protein>
    <submittedName>
        <fullName evidence="4">Uncharacterized membrane protein</fullName>
    </submittedName>
</protein>
<organism evidence="4 5">
    <name type="scientific">Aquisalimonas asiatica</name>
    <dbReference type="NCBI Taxonomy" id="406100"/>
    <lineage>
        <taxon>Bacteria</taxon>
        <taxon>Pseudomonadati</taxon>
        <taxon>Pseudomonadota</taxon>
        <taxon>Gammaproteobacteria</taxon>
        <taxon>Chromatiales</taxon>
        <taxon>Ectothiorhodospiraceae</taxon>
        <taxon>Aquisalimonas</taxon>
    </lineage>
</organism>
<accession>A0A1H8SU53</accession>
<dbReference type="InterPro" id="IPR010389">
    <property type="entry name" value="Urate_ox_N"/>
</dbReference>
<dbReference type="Pfam" id="PF06181">
    <property type="entry name" value="Urate_ox_N"/>
    <property type="match status" value="1"/>
</dbReference>
<reference evidence="4 5" key="1">
    <citation type="submission" date="2016-10" db="EMBL/GenBank/DDBJ databases">
        <authorList>
            <person name="de Groot N.N."/>
        </authorList>
    </citation>
    <scope>NUCLEOTIDE SEQUENCE [LARGE SCALE GENOMIC DNA]</scope>
    <source>
        <strain evidence="4 5">CGMCC 1.6291</strain>
    </source>
</reference>
<proteinExistence type="predicted"/>
<keyword evidence="2" id="KW-1133">Transmembrane helix</keyword>
<feature type="transmembrane region" description="Helical" evidence="2">
    <location>
        <begin position="148"/>
        <end position="170"/>
    </location>
</feature>
<feature type="transmembrane region" description="Helical" evidence="2">
    <location>
        <begin position="281"/>
        <end position="298"/>
    </location>
</feature>
<gene>
    <name evidence="4" type="ORF">SAMN04488052_103198</name>
</gene>
<dbReference type="GO" id="GO:0020037">
    <property type="term" value="F:heme binding"/>
    <property type="evidence" value="ECO:0007669"/>
    <property type="project" value="InterPro"/>
</dbReference>
<dbReference type="EMBL" id="FOEG01000003">
    <property type="protein sequence ID" value="SEO82117.1"/>
    <property type="molecule type" value="Genomic_DNA"/>
</dbReference>